<evidence type="ECO:0000256" key="4">
    <source>
        <dbReference type="ARBA" id="ARBA00023125"/>
    </source>
</evidence>
<keyword evidence="3 6" id="KW-0815">Transposition</keyword>
<dbReference type="Pfam" id="PF00872">
    <property type="entry name" value="Transposase_mut"/>
    <property type="match status" value="1"/>
</dbReference>
<dbReference type="GO" id="GO:0004803">
    <property type="term" value="F:transposase activity"/>
    <property type="evidence" value="ECO:0007669"/>
    <property type="project" value="UniProtKB-UniRule"/>
</dbReference>
<dbReference type="PANTHER" id="PTHR33217:SF8">
    <property type="entry name" value="MUTATOR FAMILY TRANSPOSASE"/>
    <property type="match status" value="1"/>
</dbReference>
<evidence type="ECO:0000256" key="7">
    <source>
        <dbReference type="SAM" id="MobiDB-lite"/>
    </source>
</evidence>
<evidence type="ECO:0000256" key="1">
    <source>
        <dbReference type="ARBA" id="ARBA00002190"/>
    </source>
</evidence>
<accession>A0A380YHN9</accession>
<organism evidence="8 9">
    <name type="scientific">Bacteroides eggerthii</name>
    <dbReference type="NCBI Taxonomy" id="28111"/>
    <lineage>
        <taxon>Bacteria</taxon>
        <taxon>Pseudomonadati</taxon>
        <taxon>Bacteroidota</taxon>
        <taxon>Bacteroidia</taxon>
        <taxon>Bacteroidales</taxon>
        <taxon>Bacteroidaceae</taxon>
        <taxon>Bacteroides</taxon>
    </lineage>
</organism>
<evidence type="ECO:0000256" key="2">
    <source>
        <dbReference type="ARBA" id="ARBA00010961"/>
    </source>
</evidence>
<keyword evidence="5 6" id="KW-0233">DNA recombination</keyword>
<comment type="function">
    <text evidence="1 6">Required for the transposition of the insertion element.</text>
</comment>
<dbReference type="Proteomes" id="UP000254424">
    <property type="component" value="Unassembled WGS sequence"/>
</dbReference>
<dbReference type="GO" id="GO:0006313">
    <property type="term" value="P:DNA transposition"/>
    <property type="evidence" value="ECO:0007669"/>
    <property type="project" value="UniProtKB-UniRule"/>
</dbReference>
<evidence type="ECO:0000256" key="6">
    <source>
        <dbReference type="RuleBase" id="RU365089"/>
    </source>
</evidence>
<keyword evidence="6" id="KW-0814">Transposable element</keyword>
<feature type="region of interest" description="Disordered" evidence="7">
    <location>
        <begin position="52"/>
        <end position="93"/>
    </location>
</feature>
<dbReference type="GO" id="GO:0003677">
    <property type="term" value="F:DNA binding"/>
    <property type="evidence" value="ECO:0007669"/>
    <property type="project" value="UniProtKB-UniRule"/>
</dbReference>
<feature type="compositionally biased region" description="Polar residues" evidence="7">
    <location>
        <begin position="66"/>
        <end position="75"/>
    </location>
</feature>
<reference evidence="8 9" key="1">
    <citation type="submission" date="2018-06" db="EMBL/GenBank/DDBJ databases">
        <authorList>
            <consortium name="Pathogen Informatics"/>
            <person name="Doyle S."/>
        </authorList>
    </citation>
    <scope>NUCLEOTIDE SEQUENCE [LARGE SCALE GENOMIC DNA]</scope>
    <source>
        <strain evidence="8 9">NCTC11155</strain>
    </source>
</reference>
<evidence type="ECO:0000256" key="5">
    <source>
        <dbReference type="ARBA" id="ARBA00023172"/>
    </source>
</evidence>
<dbReference type="InterPro" id="IPR001207">
    <property type="entry name" value="Transposase_mutator"/>
</dbReference>
<evidence type="ECO:0000313" key="8">
    <source>
        <dbReference type="EMBL" id="SUV28077.1"/>
    </source>
</evidence>
<dbReference type="EMBL" id="UFSX01000001">
    <property type="protein sequence ID" value="SUV28077.1"/>
    <property type="molecule type" value="Genomic_DNA"/>
</dbReference>
<gene>
    <name evidence="8" type="ORF">NCTC11155_00023</name>
</gene>
<evidence type="ECO:0000256" key="3">
    <source>
        <dbReference type="ARBA" id="ARBA00022578"/>
    </source>
</evidence>
<keyword evidence="4 6" id="KW-0238">DNA-binding</keyword>
<evidence type="ECO:0000313" key="9">
    <source>
        <dbReference type="Proteomes" id="UP000254424"/>
    </source>
</evidence>
<comment type="similarity">
    <text evidence="2 6">Belongs to the transposase mutator family.</text>
</comment>
<protein>
    <recommendedName>
        <fullName evidence="6">Mutator family transposase</fullName>
    </recommendedName>
</protein>
<proteinExistence type="inferred from homology"/>
<dbReference type="PANTHER" id="PTHR33217">
    <property type="entry name" value="TRANSPOSASE FOR INSERTION SEQUENCE ELEMENT IS1081"/>
    <property type="match status" value="1"/>
</dbReference>
<dbReference type="AlphaFoldDB" id="A0A380YHN9"/>
<sequence length="93" mass="10249">MSEEFDFESIKNKALEQLKSGKPLLGKDGAFAPLLESILNAALEGEMDAHLSEDERMSGNRRNGKMQKQVQTSMEKSPYLPLVTVTPPLNPSS</sequence>
<name>A0A380YHN9_9BACE</name>